<accession>A0ABV1AXV8</accession>
<dbReference type="EMBL" id="JBBMEO010000033">
    <property type="protein sequence ID" value="MEQ2363038.1"/>
    <property type="molecule type" value="Genomic_DNA"/>
</dbReference>
<comment type="caution">
    <text evidence="1">The sequence shown here is derived from an EMBL/GenBank/DDBJ whole genome shotgun (WGS) entry which is preliminary data.</text>
</comment>
<keyword evidence="2" id="KW-1185">Reference proteome</keyword>
<sequence>MFFVRFVRKDEHPDEFYAYSTKVAAKNHFDMFRDDDSNIFSRVELIQSDNEVESTLETIIPTPL</sequence>
<dbReference type="RefSeq" id="WP_349152821.1">
    <property type="nucleotide sequence ID" value="NZ_JBBMEO010000033.1"/>
</dbReference>
<evidence type="ECO:0000313" key="1">
    <source>
        <dbReference type="EMBL" id="MEQ2363038.1"/>
    </source>
</evidence>
<gene>
    <name evidence="1" type="ORF">WMO44_12970</name>
</gene>
<name>A0ABV1AXV8_9FIRM</name>
<dbReference type="Proteomes" id="UP001457197">
    <property type="component" value="Unassembled WGS sequence"/>
</dbReference>
<evidence type="ECO:0000313" key="2">
    <source>
        <dbReference type="Proteomes" id="UP001457197"/>
    </source>
</evidence>
<reference evidence="1 2" key="1">
    <citation type="submission" date="2024-03" db="EMBL/GenBank/DDBJ databases">
        <title>Human intestinal bacterial collection.</title>
        <authorList>
            <person name="Pauvert C."/>
            <person name="Hitch T.C.A."/>
            <person name="Clavel T."/>
        </authorList>
    </citation>
    <scope>NUCLEOTIDE SEQUENCE [LARGE SCALE GENOMIC DNA]</scope>
    <source>
        <strain evidence="1 2">CLA-AA-H175</strain>
    </source>
</reference>
<proteinExistence type="predicted"/>
<protein>
    <submittedName>
        <fullName evidence="1">Uncharacterized protein</fullName>
    </submittedName>
</protein>
<organism evidence="1 2">
    <name type="scientific">Faecalibacterium tardum</name>
    <dbReference type="NCBI Taxonomy" id="3133156"/>
    <lineage>
        <taxon>Bacteria</taxon>
        <taxon>Bacillati</taxon>
        <taxon>Bacillota</taxon>
        <taxon>Clostridia</taxon>
        <taxon>Eubacteriales</taxon>
        <taxon>Oscillospiraceae</taxon>
        <taxon>Faecalibacterium</taxon>
    </lineage>
</organism>